<keyword evidence="3" id="KW-1185">Reference proteome</keyword>
<name>A0AA43U1I3_9LECA</name>
<evidence type="ECO:0000313" key="3">
    <source>
        <dbReference type="Proteomes" id="UP001161017"/>
    </source>
</evidence>
<reference evidence="2" key="1">
    <citation type="journal article" date="2023" name="Genome Biol. Evol.">
        <title>First Whole Genome Sequence and Flow Cytometry Genome Size Data for the Lichen-Forming Fungus Ramalina farinacea (Ascomycota).</title>
        <authorList>
            <person name="Llewellyn T."/>
            <person name="Mian S."/>
            <person name="Hill R."/>
            <person name="Leitch I.J."/>
            <person name="Gaya E."/>
        </authorList>
    </citation>
    <scope>NUCLEOTIDE SEQUENCE</scope>
    <source>
        <strain evidence="2">LIQ254RAFAR</strain>
    </source>
</reference>
<accession>A0AA43U1I3</accession>
<comment type="caution">
    <text evidence="2">The sequence shown here is derived from an EMBL/GenBank/DDBJ whole genome shotgun (WGS) entry which is preliminary data.</text>
</comment>
<feature type="region of interest" description="Disordered" evidence="1">
    <location>
        <begin position="1"/>
        <end position="37"/>
    </location>
</feature>
<protein>
    <submittedName>
        <fullName evidence="2">Uncharacterized protein</fullName>
    </submittedName>
</protein>
<organism evidence="2 3">
    <name type="scientific">Ramalina farinacea</name>
    <dbReference type="NCBI Taxonomy" id="258253"/>
    <lineage>
        <taxon>Eukaryota</taxon>
        <taxon>Fungi</taxon>
        <taxon>Dikarya</taxon>
        <taxon>Ascomycota</taxon>
        <taxon>Pezizomycotina</taxon>
        <taxon>Lecanoromycetes</taxon>
        <taxon>OSLEUM clade</taxon>
        <taxon>Lecanoromycetidae</taxon>
        <taxon>Lecanorales</taxon>
        <taxon>Lecanorineae</taxon>
        <taxon>Ramalinaceae</taxon>
        <taxon>Ramalina</taxon>
    </lineage>
</organism>
<gene>
    <name evidence="2" type="ORF">OHK93_003726</name>
</gene>
<sequence length="96" mass="10290">MHGLQGSIISRDGDEYAPTPIDDNDPPQQPDDLPDDAVLASSISDSTFIEAPNCHNTSGNGTEGENVVCDYVGEDYQDYLKEMSTDYATLGGCELS</sequence>
<proteinExistence type="predicted"/>
<dbReference type="EMBL" id="JAPUFD010000019">
    <property type="protein sequence ID" value="MDI1492512.1"/>
    <property type="molecule type" value="Genomic_DNA"/>
</dbReference>
<dbReference type="Proteomes" id="UP001161017">
    <property type="component" value="Unassembled WGS sequence"/>
</dbReference>
<evidence type="ECO:0000313" key="2">
    <source>
        <dbReference type="EMBL" id="MDI1492512.1"/>
    </source>
</evidence>
<dbReference type="AlphaFoldDB" id="A0AA43U1I3"/>
<evidence type="ECO:0000256" key="1">
    <source>
        <dbReference type="SAM" id="MobiDB-lite"/>
    </source>
</evidence>